<reference evidence="1 2" key="1">
    <citation type="submission" date="2024-01" db="EMBL/GenBank/DDBJ databases">
        <title>The complete chloroplast genome sequence of Lithospermum erythrorhizon: insights into the phylogenetic relationship among Boraginaceae species and the maternal lineages of purple gromwells.</title>
        <authorList>
            <person name="Okada T."/>
            <person name="Watanabe K."/>
        </authorList>
    </citation>
    <scope>NUCLEOTIDE SEQUENCE [LARGE SCALE GENOMIC DNA]</scope>
</reference>
<dbReference type="AlphaFoldDB" id="A0AAV3QPX4"/>
<name>A0AAV3QPX4_LITER</name>
<comment type="caution">
    <text evidence="1">The sequence shown here is derived from an EMBL/GenBank/DDBJ whole genome shotgun (WGS) entry which is preliminary data.</text>
</comment>
<dbReference type="Proteomes" id="UP001454036">
    <property type="component" value="Unassembled WGS sequence"/>
</dbReference>
<protein>
    <submittedName>
        <fullName evidence="1">Uncharacterized protein</fullName>
    </submittedName>
</protein>
<dbReference type="EMBL" id="BAABME010022558">
    <property type="protein sequence ID" value="GAA0166075.1"/>
    <property type="molecule type" value="Genomic_DNA"/>
</dbReference>
<evidence type="ECO:0000313" key="2">
    <source>
        <dbReference type="Proteomes" id="UP001454036"/>
    </source>
</evidence>
<gene>
    <name evidence="1" type="ORF">LIER_40112</name>
</gene>
<proteinExistence type="predicted"/>
<organism evidence="1 2">
    <name type="scientific">Lithospermum erythrorhizon</name>
    <name type="common">Purple gromwell</name>
    <name type="synonym">Lithospermum officinale var. erythrorhizon</name>
    <dbReference type="NCBI Taxonomy" id="34254"/>
    <lineage>
        <taxon>Eukaryota</taxon>
        <taxon>Viridiplantae</taxon>
        <taxon>Streptophyta</taxon>
        <taxon>Embryophyta</taxon>
        <taxon>Tracheophyta</taxon>
        <taxon>Spermatophyta</taxon>
        <taxon>Magnoliopsida</taxon>
        <taxon>eudicotyledons</taxon>
        <taxon>Gunneridae</taxon>
        <taxon>Pentapetalae</taxon>
        <taxon>asterids</taxon>
        <taxon>lamiids</taxon>
        <taxon>Boraginales</taxon>
        <taxon>Boraginaceae</taxon>
        <taxon>Boraginoideae</taxon>
        <taxon>Lithospermeae</taxon>
        <taxon>Lithospermum</taxon>
    </lineage>
</organism>
<sequence length="185" mass="20764">MKIWGEHRSSSGTYRTSTCITDSCTEELIHSKDWLGKSSIRGSGINDLIELRDDTIIKINGRSMKVANLDHAEIITPKEGSNVLHGDKIKFQEGADSTWVRKEFRGSESKDQDVVELERKGVGTSNIYNKGNVKEVVRLKENVVLGDITNISKLQGGGMVSATSITTTRGYMRLRSSRRICKMWW</sequence>
<keyword evidence="2" id="KW-1185">Reference proteome</keyword>
<evidence type="ECO:0000313" key="1">
    <source>
        <dbReference type="EMBL" id="GAA0166075.1"/>
    </source>
</evidence>
<accession>A0AAV3QPX4</accession>